<dbReference type="PANTHER" id="PTHR36849">
    <property type="entry name" value="CYTOPLASMIC PROTEIN-RELATED"/>
    <property type="match status" value="1"/>
</dbReference>
<dbReference type="KEGG" id="afo:Afer_1407"/>
<sequence length="129" mass="15023">MGVVLWRVYERPWPPGHWVLVDRLWPRGLRRADAPFACWCRELAPTDELRRWYGHEPERWPEFRRRYLAELEHQMTGTQFADLVRWAVDDELVVLTATRDVERSGASVLASVVADAVGTTVVVRPNRDG</sequence>
<proteinExistence type="predicted"/>
<evidence type="ECO:0008006" key="3">
    <source>
        <dbReference type="Google" id="ProtNLM"/>
    </source>
</evidence>
<gene>
    <name evidence="1" type="ordered locus">Afer_1407</name>
</gene>
<keyword evidence="2" id="KW-1185">Reference proteome</keyword>
<accession>C7M023</accession>
<reference evidence="1 2" key="1">
    <citation type="journal article" date="2009" name="Stand. Genomic Sci.">
        <title>Complete genome sequence of Acidimicrobium ferrooxidans type strain (ICP).</title>
        <authorList>
            <person name="Clum A."/>
            <person name="Nolan M."/>
            <person name="Lang E."/>
            <person name="Glavina Del Rio T."/>
            <person name="Tice H."/>
            <person name="Copeland A."/>
            <person name="Cheng J.F."/>
            <person name="Lucas S."/>
            <person name="Chen F."/>
            <person name="Bruce D."/>
            <person name="Goodwin L."/>
            <person name="Pitluck S."/>
            <person name="Ivanova N."/>
            <person name="Mavrommatis K."/>
            <person name="Mikhailova N."/>
            <person name="Pati A."/>
            <person name="Chen A."/>
            <person name="Palaniappan K."/>
            <person name="Goker M."/>
            <person name="Spring S."/>
            <person name="Land M."/>
            <person name="Hauser L."/>
            <person name="Chang Y.J."/>
            <person name="Jeffries C.C."/>
            <person name="Chain P."/>
            <person name="Bristow J."/>
            <person name="Eisen J.A."/>
            <person name="Markowitz V."/>
            <person name="Hugenholtz P."/>
            <person name="Kyrpides N.C."/>
            <person name="Klenk H.P."/>
            <person name="Lapidus A."/>
        </authorList>
    </citation>
    <scope>NUCLEOTIDE SEQUENCE [LARGE SCALE GENOMIC DNA]</scope>
    <source>
        <strain evidence="2">DSM 10331 / JCM 15462 / NBRC 103882 / ICP</strain>
    </source>
</reference>
<evidence type="ECO:0000313" key="2">
    <source>
        <dbReference type="Proteomes" id="UP000000771"/>
    </source>
</evidence>
<evidence type="ECO:0000313" key="1">
    <source>
        <dbReference type="EMBL" id="ACU54331.1"/>
    </source>
</evidence>
<dbReference type="RefSeq" id="WP_015798814.1">
    <property type="nucleotide sequence ID" value="NC_013124.1"/>
</dbReference>
<organism evidence="1 2">
    <name type="scientific">Acidimicrobium ferrooxidans (strain DSM 10331 / JCM 15462 / NBRC 103882 / ICP)</name>
    <dbReference type="NCBI Taxonomy" id="525909"/>
    <lineage>
        <taxon>Bacteria</taxon>
        <taxon>Bacillati</taxon>
        <taxon>Actinomycetota</taxon>
        <taxon>Acidimicrobiia</taxon>
        <taxon>Acidimicrobiales</taxon>
        <taxon>Acidimicrobiaceae</taxon>
        <taxon>Acidimicrobium</taxon>
    </lineage>
</organism>
<dbReference type="Proteomes" id="UP000000771">
    <property type="component" value="Chromosome"/>
</dbReference>
<dbReference type="AlphaFoldDB" id="C7M023"/>
<dbReference type="eggNOG" id="COG3189">
    <property type="taxonomic scope" value="Bacteria"/>
</dbReference>
<dbReference type="EMBL" id="CP001631">
    <property type="protein sequence ID" value="ACU54331.1"/>
    <property type="molecule type" value="Genomic_DNA"/>
</dbReference>
<name>C7M023_ACIFD</name>
<dbReference type="STRING" id="525909.Afer_1407"/>
<dbReference type="OrthoDB" id="9790745at2"/>
<protein>
    <recommendedName>
        <fullName evidence="3">Uroporphyrin-III C-methyltransferase</fullName>
    </recommendedName>
</protein>
<dbReference type="PANTHER" id="PTHR36849:SF1">
    <property type="entry name" value="CYTOPLASMIC PROTEIN"/>
    <property type="match status" value="1"/>
</dbReference>
<dbReference type="InterPro" id="IPR052552">
    <property type="entry name" value="YeaO-like"/>
</dbReference>
<dbReference type="HOGENOM" id="CLU_137928_0_0_11"/>
<dbReference type="Pfam" id="PF22752">
    <property type="entry name" value="DUF488-N3i"/>
    <property type="match status" value="1"/>
</dbReference>